<proteinExistence type="predicted"/>
<organism evidence="1 2">
    <name type="scientific">Actinomadura namibiensis</name>
    <dbReference type="NCBI Taxonomy" id="182080"/>
    <lineage>
        <taxon>Bacteria</taxon>
        <taxon>Bacillati</taxon>
        <taxon>Actinomycetota</taxon>
        <taxon>Actinomycetes</taxon>
        <taxon>Streptosporangiales</taxon>
        <taxon>Thermomonosporaceae</taxon>
        <taxon>Actinomadura</taxon>
    </lineage>
</organism>
<keyword evidence="2" id="KW-1185">Reference proteome</keyword>
<name>A0A7W3M020_ACTNM</name>
<protein>
    <submittedName>
        <fullName evidence="1">Uncharacterized protein</fullName>
    </submittedName>
</protein>
<gene>
    <name evidence="1" type="ORF">HNR61_009192</name>
</gene>
<dbReference type="EMBL" id="JACJIA010000024">
    <property type="protein sequence ID" value="MBA8957499.1"/>
    <property type="molecule type" value="Genomic_DNA"/>
</dbReference>
<dbReference type="Proteomes" id="UP000572680">
    <property type="component" value="Unassembled WGS sequence"/>
</dbReference>
<sequence length="187" mass="19534">MRFIFAAFTEASSKRERGQSSAGLPTAVLSKQAISVASALVAVLTVAGCSGSDVPSASSSASPTSTARAATTAASPSPRNTSAFCLNLSTIKVGVVIFRSDVSKAIEGQPLDFAELRRKATLIKAYSRGMRESAPPDIAKQFDTVLDAVATSARALKEGGSTRAVVEPLFGKRNRAAFDAVQKYECR</sequence>
<evidence type="ECO:0000313" key="1">
    <source>
        <dbReference type="EMBL" id="MBA8957499.1"/>
    </source>
</evidence>
<dbReference type="RefSeq" id="WP_182849313.1">
    <property type="nucleotide sequence ID" value="NZ_BAAALP010000143.1"/>
</dbReference>
<accession>A0A7W3M020</accession>
<evidence type="ECO:0000313" key="2">
    <source>
        <dbReference type="Proteomes" id="UP000572680"/>
    </source>
</evidence>
<dbReference type="AlphaFoldDB" id="A0A7W3M020"/>
<comment type="caution">
    <text evidence="1">The sequence shown here is derived from an EMBL/GenBank/DDBJ whole genome shotgun (WGS) entry which is preliminary data.</text>
</comment>
<reference evidence="1 2" key="1">
    <citation type="submission" date="2020-08" db="EMBL/GenBank/DDBJ databases">
        <title>Genomic Encyclopedia of Type Strains, Phase IV (KMG-IV): sequencing the most valuable type-strain genomes for metagenomic binning, comparative biology and taxonomic classification.</title>
        <authorList>
            <person name="Goeker M."/>
        </authorList>
    </citation>
    <scope>NUCLEOTIDE SEQUENCE [LARGE SCALE GENOMIC DNA]</scope>
    <source>
        <strain evidence="1 2">DSM 44197</strain>
    </source>
</reference>